<protein>
    <submittedName>
        <fullName evidence="1">Uncharacterized protein</fullName>
    </submittedName>
</protein>
<keyword evidence="2" id="KW-1185">Reference proteome</keyword>
<evidence type="ECO:0000313" key="2">
    <source>
        <dbReference type="Proteomes" id="UP000326950"/>
    </source>
</evidence>
<dbReference type="Proteomes" id="UP000326950">
    <property type="component" value="Unassembled WGS sequence"/>
</dbReference>
<reference evidence="1 2" key="1">
    <citation type="submission" date="2019-04" db="EMBL/GenBank/DDBJ databases">
        <title>Friends and foes A comparative genomics study of 23 Aspergillus species from section Flavi.</title>
        <authorList>
            <consortium name="DOE Joint Genome Institute"/>
            <person name="Kjaerbolling I."/>
            <person name="Vesth T."/>
            <person name="Frisvad J.C."/>
            <person name="Nybo J.L."/>
            <person name="Theobald S."/>
            <person name="Kildgaard S."/>
            <person name="Isbrandt T."/>
            <person name="Kuo A."/>
            <person name="Sato A."/>
            <person name="Lyhne E.K."/>
            <person name="Kogle M.E."/>
            <person name="Wiebenga A."/>
            <person name="Kun R.S."/>
            <person name="Lubbers R.J."/>
            <person name="Makela M.R."/>
            <person name="Barry K."/>
            <person name="Chovatia M."/>
            <person name="Clum A."/>
            <person name="Daum C."/>
            <person name="Haridas S."/>
            <person name="He G."/>
            <person name="LaButti K."/>
            <person name="Lipzen A."/>
            <person name="Mondo S."/>
            <person name="Riley R."/>
            <person name="Salamov A."/>
            <person name="Simmons B.A."/>
            <person name="Magnuson J.K."/>
            <person name="Henrissat B."/>
            <person name="Mortensen U.H."/>
            <person name="Larsen T.O."/>
            <person name="Devries R.P."/>
            <person name="Grigoriev I.V."/>
            <person name="Machida M."/>
            <person name="Baker S.E."/>
            <person name="Andersen M.R."/>
        </authorList>
    </citation>
    <scope>NUCLEOTIDE SEQUENCE [LARGE SCALE GENOMIC DNA]</scope>
    <source>
        <strain evidence="1 2">CBS 117626</strain>
    </source>
</reference>
<accession>A0A5N6V6H8</accession>
<evidence type="ECO:0000313" key="1">
    <source>
        <dbReference type="EMBL" id="KAE8166403.1"/>
    </source>
</evidence>
<dbReference type="EMBL" id="ML738594">
    <property type="protein sequence ID" value="KAE8166403.1"/>
    <property type="molecule type" value="Genomic_DNA"/>
</dbReference>
<proteinExistence type="predicted"/>
<sequence length="76" mass="8686">MDTTTTLGVLPCVCLHHPLRGITPTARIIDGDKVEKRMISMLRPVRTARLPNHCHESPRIPTKECRTRARFEEDLP</sequence>
<name>A0A5N6V6H8_ASPTM</name>
<gene>
    <name evidence="1" type="ORF">BDV40DRAFT_255552</name>
</gene>
<dbReference type="AlphaFoldDB" id="A0A5N6V6H8"/>
<organism evidence="1 2">
    <name type="scientific">Aspergillus tamarii</name>
    <dbReference type="NCBI Taxonomy" id="41984"/>
    <lineage>
        <taxon>Eukaryota</taxon>
        <taxon>Fungi</taxon>
        <taxon>Dikarya</taxon>
        <taxon>Ascomycota</taxon>
        <taxon>Pezizomycotina</taxon>
        <taxon>Eurotiomycetes</taxon>
        <taxon>Eurotiomycetidae</taxon>
        <taxon>Eurotiales</taxon>
        <taxon>Aspergillaceae</taxon>
        <taxon>Aspergillus</taxon>
        <taxon>Aspergillus subgen. Circumdati</taxon>
    </lineage>
</organism>